<dbReference type="CDD" id="cd04278">
    <property type="entry name" value="ZnMc_MMP"/>
    <property type="match status" value="1"/>
</dbReference>
<dbReference type="FunFam" id="3.40.390.10:FF:000091">
    <property type="entry name" value="Matrix metalloproteinase-16-like Protein"/>
    <property type="match status" value="1"/>
</dbReference>
<proteinExistence type="inferred from homology"/>
<feature type="binding site" evidence="8">
    <location>
        <position position="188"/>
    </location>
    <ligand>
        <name>Ca(2+)</name>
        <dbReference type="ChEBI" id="CHEBI:29108"/>
        <label>1</label>
    </ligand>
</feature>
<sequence>MNLRMLVFVTFLSLVTVLHSMMLSTGQKDLVEYLVQYRYLQPNATDAQLQRAIRFFQQKFNLTVTGIFTQETRNFMNKSRCGFPDILPEEYSLYDIKWDKKDLTFKIESFTNQLTQDQQRTEFKRAFDEWERQTQLTFTEVSGTTEANFKINFYKKAHNDGSDFDGPSGVLAHAFYPRTGDIHFDDDEDWGVNVSSKTDLYGVMLHEIGHALGIEHSDDSSAVMYPMYRGYVKDLKLHQDDIAGIQELYGKYQS</sequence>
<evidence type="ECO:0000259" key="10">
    <source>
        <dbReference type="SMART" id="SM00235"/>
    </source>
</evidence>
<dbReference type="GO" id="GO:0030198">
    <property type="term" value="P:extracellular matrix organization"/>
    <property type="evidence" value="ECO:0007669"/>
    <property type="project" value="TreeGrafter"/>
</dbReference>
<keyword evidence="8" id="KW-0106">Calcium</keyword>
<evidence type="ECO:0000256" key="8">
    <source>
        <dbReference type="PIRSR" id="PIRSR621190-2"/>
    </source>
</evidence>
<evidence type="ECO:0000313" key="12">
    <source>
        <dbReference type="RefSeq" id="XP_029656837.2"/>
    </source>
</evidence>
<dbReference type="GO" id="GO:0008270">
    <property type="term" value="F:zinc ion binding"/>
    <property type="evidence" value="ECO:0007669"/>
    <property type="project" value="InterPro"/>
</dbReference>
<evidence type="ECO:0000256" key="6">
    <source>
        <dbReference type="ARBA" id="ARBA00023049"/>
    </source>
</evidence>
<feature type="binding site" evidence="8">
    <location>
        <position position="173"/>
    </location>
    <ligand>
        <name>Zn(2+)</name>
        <dbReference type="ChEBI" id="CHEBI:29105"/>
        <label>1</label>
    </ligand>
</feature>
<dbReference type="InterPro" id="IPR021190">
    <property type="entry name" value="Pept_M10A"/>
</dbReference>
<dbReference type="InterPro" id="IPR033739">
    <property type="entry name" value="M10A_MMP"/>
</dbReference>
<dbReference type="Pfam" id="PF00413">
    <property type="entry name" value="Peptidase_M10"/>
    <property type="match status" value="1"/>
</dbReference>
<dbReference type="InterPro" id="IPR036365">
    <property type="entry name" value="PGBD-like_sf"/>
</dbReference>
<evidence type="ECO:0000256" key="2">
    <source>
        <dbReference type="ARBA" id="ARBA00022670"/>
    </source>
</evidence>
<dbReference type="PANTHER" id="PTHR10201:SF323">
    <property type="entry name" value="MATRIX METALLOPROTEINASE-21"/>
    <property type="match status" value="1"/>
</dbReference>
<dbReference type="PANTHER" id="PTHR10201">
    <property type="entry name" value="MATRIX METALLOPROTEINASE"/>
    <property type="match status" value="1"/>
</dbReference>
<feature type="binding site" evidence="8">
    <location>
        <position position="185"/>
    </location>
    <ligand>
        <name>Ca(2+)</name>
        <dbReference type="ChEBI" id="CHEBI:29108"/>
        <label>3</label>
    </ligand>
</feature>
<feature type="binding site" evidence="8">
    <location>
        <position position="160"/>
    </location>
    <ligand>
        <name>Zn(2+)</name>
        <dbReference type="ChEBI" id="CHEBI:29105"/>
        <label>1</label>
    </ligand>
</feature>
<feature type="binding site" evidence="8">
    <location>
        <position position="210"/>
    </location>
    <ligand>
        <name>Zn(2+)</name>
        <dbReference type="ChEBI" id="CHEBI:29105"/>
        <label>2</label>
        <note>catalytic</note>
    </ligand>
</feature>
<protein>
    <submittedName>
        <fullName evidence="12">50 kDa hatching enzyme-like</fullName>
    </submittedName>
</protein>
<dbReference type="InterPro" id="IPR024079">
    <property type="entry name" value="MetalloPept_cat_dom_sf"/>
</dbReference>
<evidence type="ECO:0000313" key="11">
    <source>
        <dbReference type="Proteomes" id="UP000515154"/>
    </source>
</evidence>
<dbReference type="GO" id="GO:0031012">
    <property type="term" value="C:extracellular matrix"/>
    <property type="evidence" value="ECO:0007669"/>
    <property type="project" value="InterPro"/>
</dbReference>
<dbReference type="PRINTS" id="PR00138">
    <property type="entry name" value="MATRIXIN"/>
</dbReference>
<dbReference type="SUPFAM" id="SSF47090">
    <property type="entry name" value="PGBD-like"/>
    <property type="match status" value="1"/>
</dbReference>
<name>A0A6P7U5T4_9MOLL</name>
<dbReference type="InterPro" id="IPR002477">
    <property type="entry name" value="Peptidoglycan-bd-like"/>
</dbReference>
<keyword evidence="4" id="KW-0378">Hydrolase</keyword>
<feature type="binding site" evidence="8">
    <location>
        <position position="206"/>
    </location>
    <ligand>
        <name>Zn(2+)</name>
        <dbReference type="ChEBI" id="CHEBI:29105"/>
        <label>2</label>
        <note>catalytic</note>
    </ligand>
</feature>
<keyword evidence="3 8" id="KW-0479">Metal-binding</keyword>
<feature type="binding site" evidence="8">
    <location>
        <position position="216"/>
    </location>
    <ligand>
        <name>Zn(2+)</name>
        <dbReference type="ChEBI" id="CHEBI:29105"/>
        <label>2</label>
        <note>catalytic</note>
    </ligand>
</feature>
<feature type="active site" evidence="7">
    <location>
        <position position="207"/>
    </location>
</feature>
<feature type="binding site" evidence="8">
    <location>
        <position position="166"/>
    </location>
    <ligand>
        <name>Ca(2+)</name>
        <dbReference type="ChEBI" id="CHEBI:29108"/>
        <label>3</label>
    </ligand>
</feature>
<comment type="cofactor">
    <cofactor evidence="8">
        <name>Ca(2+)</name>
        <dbReference type="ChEBI" id="CHEBI:29108"/>
    </cofactor>
    <text evidence="8">Can bind about 5 Ca(2+) ions per subunit.</text>
</comment>
<feature type="binding site" evidence="8">
    <location>
        <position position="183"/>
    </location>
    <ligand>
        <name>Zn(2+)</name>
        <dbReference type="ChEBI" id="CHEBI:29105"/>
        <label>1</label>
    </ligand>
</feature>
<comment type="similarity">
    <text evidence="1">Belongs to the peptidase M10A family.</text>
</comment>
<feature type="binding site" evidence="8">
    <location>
        <position position="186"/>
    </location>
    <ligand>
        <name>Ca(2+)</name>
        <dbReference type="ChEBI" id="CHEBI:29108"/>
        <label>1</label>
    </ligand>
</feature>
<dbReference type="KEGG" id="osn:115230861"/>
<keyword evidence="6" id="KW-0482">Metalloprotease</keyword>
<feature type="binding site" evidence="8">
    <location>
        <position position="158"/>
    </location>
    <ligand>
        <name>Zn(2+)</name>
        <dbReference type="ChEBI" id="CHEBI:29105"/>
        <label>1</label>
    </ligand>
</feature>
<evidence type="ECO:0000256" key="9">
    <source>
        <dbReference type="SAM" id="SignalP"/>
    </source>
</evidence>
<dbReference type="RefSeq" id="XP_029656837.2">
    <property type="nucleotide sequence ID" value="XM_029800977.2"/>
</dbReference>
<feature type="chain" id="PRO_5028797842" evidence="9">
    <location>
        <begin position="21"/>
        <end position="254"/>
    </location>
</feature>
<dbReference type="GO" id="GO:0004222">
    <property type="term" value="F:metalloendopeptidase activity"/>
    <property type="evidence" value="ECO:0007669"/>
    <property type="project" value="InterPro"/>
</dbReference>
<feature type="signal peptide" evidence="9">
    <location>
        <begin position="1"/>
        <end position="20"/>
    </location>
</feature>
<dbReference type="InterPro" id="IPR001818">
    <property type="entry name" value="Pept_M10_metallopeptidase"/>
</dbReference>
<dbReference type="InterPro" id="IPR006026">
    <property type="entry name" value="Peptidase_Metallo"/>
</dbReference>
<dbReference type="SUPFAM" id="SSF55486">
    <property type="entry name" value="Metalloproteases ('zincins'), catalytic domain"/>
    <property type="match status" value="1"/>
</dbReference>
<dbReference type="AlphaFoldDB" id="A0A6P7U5T4"/>
<dbReference type="Proteomes" id="UP000515154">
    <property type="component" value="Unplaced"/>
</dbReference>
<feature type="binding site" evidence="8">
    <location>
        <position position="165"/>
    </location>
    <ligand>
        <name>Ca(2+)</name>
        <dbReference type="ChEBI" id="CHEBI:29108"/>
        <label>3</label>
    </ligand>
</feature>
<evidence type="ECO:0000256" key="4">
    <source>
        <dbReference type="ARBA" id="ARBA00022801"/>
    </source>
</evidence>
<feature type="binding site" evidence="8">
    <location>
        <position position="181"/>
    </location>
    <ligand>
        <name>Ca(2+)</name>
        <dbReference type="ChEBI" id="CHEBI:29108"/>
        <label>2</label>
    </ligand>
</feature>
<comment type="cofactor">
    <cofactor evidence="8">
        <name>Zn(2+)</name>
        <dbReference type="ChEBI" id="CHEBI:29105"/>
    </cofactor>
    <text evidence="8">Binds 2 Zn(2+) ions per subunit.</text>
</comment>
<feature type="binding site" description="in inhibited form" evidence="8">
    <location>
        <position position="81"/>
    </location>
    <ligand>
        <name>Zn(2+)</name>
        <dbReference type="ChEBI" id="CHEBI:29105"/>
        <label>2</label>
        <note>catalytic</note>
    </ligand>
</feature>
<dbReference type="GO" id="GO:0030574">
    <property type="term" value="P:collagen catabolic process"/>
    <property type="evidence" value="ECO:0007669"/>
    <property type="project" value="TreeGrafter"/>
</dbReference>
<organism evidence="11 12">
    <name type="scientific">Octopus sinensis</name>
    <name type="common">East Asian common octopus</name>
    <dbReference type="NCBI Taxonomy" id="2607531"/>
    <lineage>
        <taxon>Eukaryota</taxon>
        <taxon>Metazoa</taxon>
        <taxon>Spiralia</taxon>
        <taxon>Lophotrochozoa</taxon>
        <taxon>Mollusca</taxon>
        <taxon>Cephalopoda</taxon>
        <taxon>Coleoidea</taxon>
        <taxon>Octopodiformes</taxon>
        <taxon>Octopoda</taxon>
        <taxon>Incirrata</taxon>
        <taxon>Octopodidae</taxon>
        <taxon>Octopus</taxon>
    </lineage>
</organism>
<feature type="binding site" evidence="8">
    <location>
        <position position="168"/>
    </location>
    <ligand>
        <name>Ca(2+)</name>
        <dbReference type="ChEBI" id="CHEBI:29108"/>
        <label>3</label>
    </ligand>
</feature>
<evidence type="ECO:0000256" key="5">
    <source>
        <dbReference type="ARBA" id="ARBA00022833"/>
    </source>
</evidence>
<reference evidence="12" key="1">
    <citation type="submission" date="2025-08" db="UniProtKB">
        <authorList>
            <consortium name="RefSeq"/>
        </authorList>
    </citation>
    <scope>IDENTIFICATION</scope>
</reference>
<feature type="domain" description="Peptidase metallopeptidase" evidence="10">
    <location>
        <begin position="94"/>
        <end position="251"/>
    </location>
</feature>
<keyword evidence="11" id="KW-1185">Reference proteome</keyword>
<dbReference type="Pfam" id="PF01471">
    <property type="entry name" value="PG_binding_1"/>
    <property type="match status" value="1"/>
</dbReference>
<evidence type="ECO:0000256" key="3">
    <source>
        <dbReference type="ARBA" id="ARBA00022723"/>
    </source>
</evidence>
<dbReference type="SMART" id="SM00235">
    <property type="entry name" value="ZnMc"/>
    <property type="match status" value="1"/>
</dbReference>
<dbReference type="GO" id="GO:0006508">
    <property type="term" value="P:proteolysis"/>
    <property type="evidence" value="ECO:0007669"/>
    <property type="project" value="UniProtKB-KW"/>
</dbReference>
<dbReference type="Gene3D" id="3.40.390.10">
    <property type="entry name" value="Collagenase (Catalytic Domain)"/>
    <property type="match status" value="1"/>
</dbReference>
<accession>A0A6P7U5T4</accession>
<keyword evidence="2" id="KW-0645">Protease</keyword>
<keyword evidence="9" id="KW-0732">Signal</keyword>
<evidence type="ECO:0000256" key="1">
    <source>
        <dbReference type="ARBA" id="ARBA00010370"/>
    </source>
</evidence>
<keyword evidence="5 8" id="KW-0862">Zinc</keyword>
<gene>
    <name evidence="12" type="primary">LOC115230861</name>
</gene>
<evidence type="ECO:0000256" key="7">
    <source>
        <dbReference type="PIRSR" id="PIRSR621190-1"/>
    </source>
</evidence>
<feature type="binding site" evidence="8">
    <location>
        <position position="224"/>
    </location>
    <ligand>
        <name>Zn(2+)</name>
        <dbReference type="ChEBI" id="CHEBI:29105"/>
        <label>2</label>
        <note>catalytic</note>
    </ligand>
</feature>
<feature type="binding site" evidence="8">
    <location>
        <position position="188"/>
    </location>
    <ligand>
        <name>Ca(2+)</name>
        <dbReference type="ChEBI" id="CHEBI:29108"/>
        <label>3</label>
    </ligand>
</feature>